<evidence type="ECO:0000313" key="2">
    <source>
        <dbReference type="Proteomes" id="UP000540685"/>
    </source>
</evidence>
<reference evidence="1 2" key="1">
    <citation type="submission" date="2020-08" db="EMBL/GenBank/DDBJ databases">
        <title>Sequencing the genomes of 1000 actinobacteria strains.</title>
        <authorList>
            <person name="Klenk H.-P."/>
        </authorList>
    </citation>
    <scope>NUCLEOTIDE SEQUENCE [LARGE SCALE GENOMIC DNA]</scope>
    <source>
        <strain evidence="1 2">DSM 46887</strain>
    </source>
</reference>
<keyword evidence="2" id="KW-1185">Reference proteome</keyword>
<evidence type="ECO:0000313" key="1">
    <source>
        <dbReference type="EMBL" id="MBB5819792.1"/>
    </source>
</evidence>
<proteinExistence type="predicted"/>
<accession>A0A7W9MG69</accession>
<comment type="caution">
    <text evidence="1">The sequence shown here is derived from an EMBL/GenBank/DDBJ whole genome shotgun (WGS) entry which is preliminary data.</text>
</comment>
<dbReference type="EMBL" id="JACHMP010000001">
    <property type="protein sequence ID" value="MBB5819792.1"/>
    <property type="molecule type" value="Genomic_DNA"/>
</dbReference>
<dbReference type="Proteomes" id="UP000540685">
    <property type="component" value="Unassembled WGS sequence"/>
</dbReference>
<organism evidence="1 2">
    <name type="scientific">Streptosporangium becharense</name>
    <dbReference type="NCBI Taxonomy" id="1816182"/>
    <lineage>
        <taxon>Bacteria</taxon>
        <taxon>Bacillati</taxon>
        <taxon>Actinomycetota</taxon>
        <taxon>Actinomycetes</taxon>
        <taxon>Streptosporangiales</taxon>
        <taxon>Streptosporangiaceae</taxon>
        <taxon>Streptosporangium</taxon>
    </lineage>
</organism>
<protein>
    <submittedName>
        <fullName evidence="1">Uncharacterized protein</fullName>
    </submittedName>
</protein>
<gene>
    <name evidence="1" type="ORF">F4562_002854</name>
</gene>
<sequence length="234" mass="25288">MWFLDRTIRQLRSSPAVLTHRPPDPAALEAVLRRYAEAPLGRSGDWFVVGARDEVKVRWVELTPEQASAAGVPADRRGAIVLSGGDRTLRSFIVNTVAGRLGGAVHPPAAIDDYLDVEVRMRKSGGVGCDEAARMIRPFLGERIVEHDHSDGVCRLVATAGDPVEVTYNWPVADPEHIVDLELDVRGPADLPAVEALYRAASAIAEATGATVVCKDFLVTRLEDLIPSADRLPG</sequence>
<dbReference type="AlphaFoldDB" id="A0A7W9MG69"/>
<dbReference type="RefSeq" id="WP_184537829.1">
    <property type="nucleotide sequence ID" value="NZ_JACHMP010000001.1"/>
</dbReference>
<name>A0A7W9MG69_9ACTN</name>